<keyword evidence="1" id="KW-1133">Transmembrane helix</keyword>
<reference evidence="2 3" key="1">
    <citation type="submission" date="2015-12" db="EMBL/GenBank/DDBJ databases">
        <authorList>
            <person name="Shamseldin A."/>
            <person name="Moawad H."/>
            <person name="Abd El-Rahim W.M."/>
            <person name="Sadowsky M.J."/>
        </authorList>
    </citation>
    <scope>NUCLEOTIDE SEQUENCE [LARGE SCALE GENOMIC DNA]</scope>
    <source>
        <strain evidence="2 3">JC234</strain>
    </source>
</reference>
<protein>
    <submittedName>
        <fullName evidence="2">Uncharacterized protein</fullName>
    </submittedName>
</protein>
<evidence type="ECO:0000313" key="3">
    <source>
        <dbReference type="Proteomes" id="UP000094795"/>
    </source>
</evidence>
<evidence type="ECO:0000256" key="1">
    <source>
        <dbReference type="SAM" id="Phobius"/>
    </source>
</evidence>
<evidence type="ECO:0000313" key="2">
    <source>
        <dbReference type="EMBL" id="OCW56742.1"/>
    </source>
</evidence>
<gene>
    <name evidence="2" type="ORF">AWJ14_17615</name>
</gene>
<proteinExistence type="predicted"/>
<accession>A0A1C1YTB6</accession>
<feature type="transmembrane region" description="Helical" evidence="1">
    <location>
        <begin position="130"/>
        <end position="153"/>
    </location>
</feature>
<dbReference type="AlphaFoldDB" id="A0A1C1YTB6"/>
<feature type="transmembrane region" description="Helical" evidence="1">
    <location>
        <begin position="105"/>
        <end position="124"/>
    </location>
</feature>
<keyword evidence="1" id="KW-0812">Transmembrane</keyword>
<dbReference type="STRING" id="1480615.AWJ14_17615"/>
<comment type="caution">
    <text evidence="2">The sequence shown here is derived from an EMBL/GenBank/DDBJ whole genome shotgun (WGS) entry which is preliminary data.</text>
</comment>
<dbReference type="InterPro" id="IPR046595">
    <property type="entry name" value="DUF6653"/>
</dbReference>
<dbReference type="OrthoDB" id="1442233at2"/>
<dbReference type="EMBL" id="LQZT01000034">
    <property type="protein sequence ID" value="OCW56742.1"/>
    <property type="molecule type" value="Genomic_DNA"/>
</dbReference>
<feature type="transmembrane region" description="Helical" evidence="1">
    <location>
        <begin position="47"/>
        <end position="64"/>
    </location>
</feature>
<sequence length="172" mass="19499">MRLDKAIESSMSMDDATWARHANPWSFWTRVPLLALLTLAIWSRVWIGWWCLVPVAALIAWTFYNPRAFPAPERLDDWASRAVLGERYWLARRSRPIPPGHARRAMILSVLSALFLLPLAYGLWVLDPWAAFAGAALSSVFKLWFCDGMAWLADEMARESRTPAGASEGQHS</sequence>
<dbReference type="Pfam" id="PF20358">
    <property type="entry name" value="DUF6653"/>
    <property type="match status" value="1"/>
</dbReference>
<organism evidence="2 3">
    <name type="scientific">Hoeflea olei</name>
    <dbReference type="NCBI Taxonomy" id="1480615"/>
    <lineage>
        <taxon>Bacteria</taxon>
        <taxon>Pseudomonadati</taxon>
        <taxon>Pseudomonadota</taxon>
        <taxon>Alphaproteobacteria</taxon>
        <taxon>Hyphomicrobiales</taxon>
        <taxon>Rhizobiaceae</taxon>
        <taxon>Hoeflea</taxon>
    </lineage>
</organism>
<feature type="transmembrane region" description="Helical" evidence="1">
    <location>
        <begin position="21"/>
        <end position="41"/>
    </location>
</feature>
<keyword evidence="3" id="KW-1185">Reference proteome</keyword>
<name>A0A1C1YTB6_9HYPH</name>
<keyword evidence="1" id="KW-0472">Membrane</keyword>
<dbReference type="Proteomes" id="UP000094795">
    <property type="component" value="Unassembled WGS sequence"/>
</dbReference>
<dbReference type="RefSeq" id="WP_066181497.1">
    <property type="nucleotide sequence ID" value="NZ_LQZT01000034.1"/>
</dbReference>